<accession>A0A0C3EWZ9</accession>
<protein>
    <submittedName>
        <fullName evidence="1">Uncharacterized protein</fullName>
    </submittedName>
</protein>
<evidence type="ECO:0000313" key="2">
    <source>
        <dbReference type="Proteomes" id="UP000054166"/>
    </source>
</evidence>
<proteinExistence type="predicted"/>
<sequence length="69" mass="8212">MMCYILIQNSTMFTPLDDQEQAVCGILISQYKQKQTKVRDRERDRENIYREETENVQAWYCCVKPASCV</sequence>
<name>A0A0C3EWZ9_PILCF</name>
<organism evidence="1 2">
    <name type="scientific">Piloderma croceum (strain F 1598)</name>
    <dbReference type="NCBI Taxonomy" id="765440"/>
    <lineage>
        <taxon>Eukaryota</taxon>
        <taxon>Fungi</taxon>
        <taxon>Dikarya</taxon>
        <taxon>Basidiomycota</taxon>
        <taxon>Agaricomycotina</taxon>
        <taxon>Agaricomycetes</taxon>
        <taxon>Agaricomycetidae</taxon>
        <taxon>Atheliales</taxon>
        <taxon>Atheliaceae</taxon>
        <taxon>Piloderma</taxon>
    </lineage>
</organism>
<gene>
    <name evidence="1" type="ORF">PILCRDRAFT_739854</name>
</gene>
<dbReference type="InParanoid" id="A0A0C3EWZ9"/>
<keyword evidence="2" id="KW-1185">Reference proteome</keyword>
<reference evidence="1 2" key="1">
    <citation type="submission" date="2014-04" db="EMBL/GenBank/DDBJ databases">
        <authorList>
            <consortium name="DOE Joint Genome Institute"/>
            <person name="Kuo A."/>
            <person name="Tarkka M."/>
            <person name="Buscot F."/>
            <person name="Kohler A."/>
            <person name="Nagy L.G."/>
            <person name="Floudas D."/>
            <person name="Copeland A."/>
            <person name="Barry K.W."/>
            <person name="Cichocki N."/>
            <person name="Veneault-Fourrey C."/>
            <person name="LaButti K."/>
            <person name="Lindquist E.A."/>
            <person name="Lipzen A."/>
            <person name="Lundell T."/>
            <person name="Morin E."/>
            <person name="Murat C."/>
            <person name="Sun H."/>
            <person name="Tunlid A."/>
            <person name="Henrissat B."/>
            <person name="Grigoriev I.V."/>
            <person name="Hibbett D.S."/>
            <person name="Martin F."/>
            <person name="Nordberg H.P."/>
            <person name="Cantor M.N."/>
            <person name="Hua S.X."/>
        </authorList>
    </citation>
    <scope>NUCLEOTIDE SEQUENCE [LARGE SCALE GENOMIC DNA]</scope>
    <source>
        <strain evidence="1 2">F 1598</strain>
    </source>
</reference>
<dbReference type="AlphaFoldDB" id="A0A0C3EWZ9"/>
<reference evidence="2" key="2">
    <citation type="submission" date="2015-01" db="EMBL/GenBank/DDBJ databases">
        <title>Evolutionary Origins and Diversification of the Mycorrhizal Mutualists.</title>
        <authorList>
            <consortium name="DOE Joint Genome Institute"/>
            <consortium name="Mycorrhizal Genomics Consortium"/>
            <person name="Kohler A."/>
            <person name="Kuo A."/>
            <person name="Nagy L.G."/>
            <person name="Floudas D."/>
            <person name="Copeland A."/>
            <person name="Barry K.W."/>
            <person name="Cichocki N."/>
            <person name="Veneault-Fourrey C."/>
            <person name="LaButti K."/>
            <person name="Lindquist E.A."/>
            <person name="Lipzen A."/>
            <person name="Lundell T."/>
            <person name="Morin E."/>
            <person name="Murat C."/>
            <person name="Riley R."/>
            <person name="Ohm R."/>
            <person name="Sun H."/>
            <person name="Tunlid A."/>
            <person name="Henrissat B."/>
            <person name="Grigoriev I.V."/>
            <person name="Hibbett D.S."/>
            <person name="Martin F."/>
        </authorList>
    </citation>
    <scope>NUCLEOTIDE SEQUENCE [LARGE SCALE GENOMIC DNA]</scope>
    <source>
        <strain evidence="2">F 1598</strain>
    </source>
</reference>
<evidence type="ECO:0000313" key="1">
    <source>
        <dbReference type="EMBL" id="KIM72539.1"/>
    </source>
</evidence>
<dbReference type="EMBL" id="KN833123">
    <property type="protein sequence ID" value="KIM72539.1"/>
    <property type="molecule type" value="Genomic_DNA"/>
</dbReference>
<dbReference type="Proteomes" id="UP000054166">
    <property type="component" value="Unassembled WGS sequence"/>
</dbReference>
<dbReference type="HOGENOM" id="CLU_2776836_0_0_1"/>